<reference evidence="2 3" key="1">
    <citation type="submission" date="2017-03" db="EMBL/GenBank/DDBJ databases">
        <authorList>
            <person name="Afonso C.L."/>
            <person name="Miller P.J."/>
            <person name="Scott M.A."/>
            <person name="Spackman E."/>
            <person name="Goraichik I."/>
            <person name="Dimitrov K.M."/>
            <person name="Suarez D.L."/>
            <person name="Swayne D.E."/>
        </authorList>
    </citation>
    <scope>NUCLEOTIDE SEQUENCE [LARGE SCALE GENOMIC DNA]</scope>
    <source>
        <strain evidence="2 3">CECT 8110</strain>
    </source>
</reference>
<dbReference type="RefSeq" id="WP_085817152.1">
    <property type="nucleotide sequence ID" value="NZ_FWFU01000002.1"/>
</dbReference>
<keyword evidence="1" id="KW-1133">Transmembrane helix</keyword>
<accession>A0A1X6YVC3</accession>
<sequence length="170" mass="18531">MSFVRPEAMDAIRRWREVITGAGVLCLGLWWMLGTTGLLHWLGYATCAIASVLIVSGVQRGRFRGDRNGPGVVSVDEGRIAYFGPLTGGAVALGEITRICLDPTGKPPHWLISQPGQPDLAIPLSARGADDLFDAFATLPGIRTERMLALMRRPGDHPVVIWQKHTARLH</sequence>
<feature type="transmembrane region" description="Helical" evidence="1">
    <location>
        <begin position="39"/>
        <end position="58"/>
    </location>
</feature>
<dbReference type="AlphaFoldDB" id="A0A1X6YVC3"/>
<dbReference type="EMBL" id="FWFU01000002">
    <property type="protein sequence ID" value="SLN31873.1"/>
    <property type="molecule type" value="Genomic_DNA"/>
</dbReference>
<dbReference type="OrthoDB" id="7851333at2"/>
<keyword evidence="1" id="KW-0472">Membrane</keyword>
<evidence type="ECO:0000313" key="2">
    <source>
        <dbReference type="EMBL" id="SLN31873.1"/>
    </source>
</evidence>
<keyword evidence="3" id="KW-1185">Reference proteome</keyword>
<organism evidence="2 3">
    <name type="scientific">Roseovarius halotolerans</name>
    <dbReference type="NCBI Taxonomy" id="505353"/>
    <lineage>
        <taxon>Bacteria</taxon>
        <taxon>Pseudomonadati</taxon>
        <taxon>Pseudomonadota</taxon>
        <taxon>Alphaproteobacteria</taxon>
        <taxon>Rhodobacterales</taxon>
        <taxon>Roseobacteraceae</taxon>
        <taxon>Roseovarius</taxon>
    </lineage>
</organism>
<evidence type="ECO:0000256" key="1">
    <source>
        <dbReference type="SAM" id="Phobius"/>
    </source>
</evidence>
<keyword evidence="1" id="KW-0812">Transmembrane</keyword>
<evidence type="ECO:0000313" key="3">
    <source>
        <dbReference type="Proteomes" id="UP000193207"/>
    </source>
</evidence>
<proteinExistence type="predicted"/>
<dbReference type="Proteomes" id="UP000193207">
    <property type="component" value="Unassembled WGS sequence"/>
</dbReference>
<name>A0A1X6YVC3_9RHOB</name>
<feature type="transmembrane region" description="Helical" evidence="1">
    <location>
        <begin position="15"/>
        <end position="33"/>
    </location>
</feature>
<gene>
    <name evidence="2" type="ORF">ROH8110_01503</name>
</gene>
<protein>
    <submittedName>
        <fullName evidence="2">Uncharacterized protein</fullName>
    </submittedName>
</protein>